<evidence type="ECO:0000256" key="1">
    <source>
        <dbReference type="SAM" id="MobiDB-lite"/>
    </source>
</evidence>
<reference evidence="2" key="1">
    <citation type="submission" date="2021-06" db="EMBL/GenBank/DDBJ databases">
        <title>Parelaphostrongylus tenuis whole genome reference sequence.</title>
        <authorList>
            <person name="Garwood T.J."/>
            <person name="Larsen P.A."/>
            <person name="Fountain-Jones N.M."/>
            <person name="Garbe J.R."/>
            <person name="Macchietto M.G."/>
            <person name="Kania S.A."/>
            <person name="Gerhold R.W."/>
            <person name="Richards J.E."/>
            <person name="Wolf T.M."/>
        </authorList>
    </citation>
    <scope>NUCLEOTIDE SEQUENCE</scope>
    <source>
        <strain evidence="2">MNPRO001-30</strain>
        <tissue evidence="2">Meninges</tissue>
    </source>
</reference>
<dbReference type="Proteomes" id="UP001196413">
    <property type="component" value="Unassembled WGS sequence"/>
</dbReference>
<name>A0AAD5MWS3_PARTN</name>
<evidence type="ECO:0000313" key="2">
    <source>
        <dbReference type="EMBL" id="KAJ1364223.1"/>
    </source>
</evidence>
<keyword evidence="3" id="KW-1185">Reference proteome</keyword>
<feature type="region of interest" description="Disordered" evidence="1">
    <location>
        <begin position="23"/>
        <end position="44"/>
    </location>
</feature>
<protein>
    <submittedName>
        <fullName evidence="2">Uncharacterized protein</fullName>
    </submittedName>
</protein>
<dbReference type="EMBL" id="JAHQIW010004891">
    <property type="protein sequence ID" value="KAJ1364223.1"/>
    <property type="molecule type" value="Genomic_DNA"/>
</dbReference>
<accession>A0AAD5MWS3</accession>
<proteinExistence type="predicted"/>
<gene>
    <name evidence="2" type="ORF">KIN20_024258</name>
</gene>
<dbReference type="AlphaFoldDB" id="A0AAD5MWS3"/>
<comment type="caution">
    <text evidence="2">The sequence shown here is derived from an EMBL/GenBank/DDBJ whole genome shotgun (WGS) entry which is preliminary data.</text>
</comment>
<evidence type="ECO:0000313" key="3">
    <source>
        <dbReference type="Proteomes" id="UP001196413"/>
    </source>
</evidence>
<sequence length="132" mass="14818">MTEPMIRKELLFVGIVAGDWTTNMQPPPVRTSDDPAAAPHPTPRRIREITLPRRERCIGSYRKMVIRLNTAYAQNDAKRVSTRPQRQSANPRSPFLAAAEEGNSFLSRLAYFTLNGALSLDAAIVLQRDDLL</sequence>
<organism evidence="2 3">
    <name type="scientific">Parelaphostrongylus tenuis</name>
    <name type="common">Meningeal worm</name>
    <dbReference type="NCBI Taxonomy" id="148309"/>
    <lineage>
        <taxon>Eukaryota</taxon>
        <taxon>Metazoa</taxon>
        <taxon>Ecdysozoa</taxon>
        <taxon>Nematoda</taxon>
        <taxon>Chromadorea</taxon>
        <taxon>Rhabditida</taxon>
        <taxon>Rhabditina</taxon>
        <taxon>Rhabditomorpha</taxon>
        <taxon>Strongyloidea</taxon>
        <taxon>Metastrongylidae</taxon>
        <taxon>Parelaphostrongylus</taxon>
    </lineage>
</organism>